<evidence type="ECO:0000256" key="9">
    <source>
        <dbReference type="ARBA" id="ARBA00039733"/>
    </source>
</evidence>
<comment type="similarity">
    <text evidence="2 10 13">Belongs to the SecY/SEC61-alpha family.</text>
</comment>
<keyword evidence="10" id="KW-1003">Cell membrane</keyword>
<keyword evidence="8 10" id="KW-0472">Membrane</keyword>
<evidence type="ECO:0000313" key="15">
    <source>
        <dbReference type="Proteomes" id="UP000824123"/>
    </source>
</evidence>
<keyword evidence="3 10" id="KW-0813">Transport</keyword>
<evidence type="ECO:0000256" key="12">
    <source>
        <dbReference type="RuleBase" id="RU003484"/>
    </source>
</evidence>
<evidence type="ECO:0000256" key="11">
    <source>
        <dbReference type="RuleBase" id="RU000537"/>
    </source>
</evidence>
<comment type="function">
    <text evidence="10 11">The central subunit of the protein translocation channel SecYEG. Consists of two halves formed by TMs 1-5 and 6-10. These two domains form a lateral gate at the front which open onto the bilayer between TMs 2 and 7, and are clamped together by SecE at the back. The channel is closed by both a pore ring composed of hydrophobic SecY resides and a short helix (helix 2A) on the extracellular side of the membrane which forms a plug. The plug probably moves laterally to allow the channel to open. The ring and the pore may move independently.</text>
</comment>
<proteinExistence type="inferred from homology"/>
<dbReference type="InterPro" id="IPR026593">
    <property type="entry name" value="SecY"/>
</dbReference>
<evidence type="ECO:0000256" key="5">
    <source>
        <dbReference type="ARBA" id="ARBA00022927"/>
    </source>
</evidence>
<dbReference type="HAMAP" id="MF_01465">
    <property type="entry name" value="SecY"/>
    <property type="match status" value="1"/>
</dbReference>
<evidence type="ECO:0000256" key="7">
    <source>
        <dbReference type="ARBA" id="ARBA00023010"/>
    </source>
</evidence>
<dbReference type="GO" id="GO:0006605">
    <property type="term" value="P:protein targeting"/>
    <property type="evidence" value="ECO:0007669"/>
    <property type="project" value="UniProtKB-UniRule"/>
</dbReference>
<dbReference type="Pfam" id="PF00344">
    <property type="entry name" value="SecY"/>
    <property type="match status" value="1"/>
</dbReference>
<feature type="transmembrane region" description="Helical" evidence="10">
    <location>
        <begin position="68"/>
        <end position="92"/>
    </location>
</feature>
<dbReference type="InterPro" id="IPR002208">
    <property type="entry name" value="SecY/SEC61-alpha"/>
</dbReference>
<feature type="transmembrane region" description="Helical" evidence="10">
    <location>
        <begin position="112"/>
        <end position="134"/>
    </location>
</feature>
<name>A0A9D1LRD7_9FIRM</name>
<reference evidence="14" key="1">
    <citation type="submission" date="2020-10" db="EMBL/GenBank/DDBJ databases">
        <authorList>
            <person name="Gilroy R."/>
        </authorList>
    </citation>
    <scope>NUCLEOTIDE SEQUENCE</scope>
    <source>
        <strain evidence="14">ChiSxjej2B14-8506</strain>
    </source>
</reference>
<dbReference type="InterPro" id="IPR030659">
    <property type="entry name" value="SecY_CS"/>
</dbReference>
<dbReference type="Gene3D" id="1.10.3370.10">
    <property type="entry name" value="SecY subunit domain"/>
    <property type="match status" value="1"/>
</dbReference>
<dbReference type="GO" id="GO:0043952">
    <property type="term" value="P:protein transport by the Sec complex"/>
    <property type="evidence" value="ECO:0007669"/>
    <property type="project" value="UniProtKB-UniRule"/>
</dbReference>
<sequence>MWETLRNAWKIQDLRKKILYTVGMLLVYRLLCYVPTPGVDLQAVSEAMSNYSLLGFIDSITGSNLANYTIMAMGITPYINSSIIMQLLTVAIPKLEELQKQGEEGRKKIAQITRYVTVVLGFLQAIGITVGMQAARNGSALSYITIGVCLAAGTALAMWIGERINEKGLGNGISLLIFAGIISRVGPMIINTLAGIINGTESVLTALIVAVVSLAMIVAVVYVDQGERRVPVQYAKRMVGRKMYGGQSTHIPMRVNASGVLPLIFASAIMQFPSTILAIVPIFSDARIWWDTHFYYASWGYQLIFALLIIGFTFFYNTISFNPIEMSKNLQQNGGMIPGIRQGRPTSDYLARISRRITLFGALFLAVLAVVPTLLAASAGVSIAFGASSLLIAVSVALETTRQLESQMLMRHYRGFLK</sequence>
<dbReference type="AlphaFoldDB" id="A0A9D1LRD7"/>
<feature type="transmembrane region" description="Helical" evidence="10">
    <location>
        <begin position="383"/>
        <end position="401"/>
    </location>
</feature>
<protein>
    <recommendedName>
        <fullName evidence="9 10">Protein translocase subunit SecY</fullName>
    </recommendedName>
</protein>
<dbReference type="PROSITE" id="PS00755">
    <property type="entry name" value="SECY_1"/>
    <property type="match status" value="1"/>
</dbReference>
<evidence type="ECO:0000256" key="8">
    <source>
        <dbReference type="ARBA" id="ARBA00023136"/>
    </source>
</evidence>
<evidence type="ECO:0000256" key="13">
    <source>
        <dbReference type="RuleBase" id="RU004349"/>
    </source>
</evidence>
<dbReference type="PROSITE" id="PS00756">
    <property type="entry name" value="SECY_2"/>
    <property type="match status" value="1"/>
</dbReference>
<evidence type="ECO:0000313" key="14">
    <source>
        <dbReference type="EMBL" id="HIU46668.1"/>
    </source>
</evidence>
<evidence type="ECO:0000256" key="4">
    <source>
        <dbReference type="ARBA" id="ARBA00022692"/>
    </source>
</evidence>
<dbReference type="PRINTS" id="PR00303">
    <property type="entry name" value="SECYTRNLCASE"/>
</dbReference>
<evidence type="ECO:0000256" key="6">
    <source>
        <dbReference type="ARBA" id="ARBA00022989"/>
    </source>
</evidence>
<evidence type="ECO:0000256" key="1">
    <source>
        <dbReference type="ARBA" id="ARBA00004141"/>
    </source>
</evidence>
<feature type="transmembrane region" description="Helical" evidence="10">
    <location>
        <begin position="260"/>
        <end position="284"/>
    </location>
</feature>
<dbReference type="PANTHER" id="PTHR10906">
    <property type="entry name" value="SECY/SEC61-ALPHA FAMILY MEMBER"/>
    <property type="match status" value="1"/>
</dbReference>
<dbReference type="NCBIfam" id="TIGR00967">
    <property type="entry name" value="3a0501s007"/>
    <property type="match status" value="1"/>
</dbReference>
<dbReference type="EMBL" id="DVNK01000035">
    <property type="protein sequence ID" value="HIU46668.1"/>
    <property type="molecule type" value="Genomic_DNA"/>
</dbReference>
<dbReference type="SUPFAM" id="SSF103491">
    <property type="entry name" value="Preprotein translocase SecY subunit"/>
    <property type="match status" value="1"/>
</dbReference>
<reference evidence="14" key="2">
    <citation type="journal article" date="2021" name="PeerJ">
        <title>Extensive microbial diversity within the chicken gut microbiome revealed by metagenomics and culture.</title>
        <authorList>
            <person name="Gilroy R."/>
            <person name="Ravi A."/>
            <person name="Getino M."/>
            <person name="Pursley I."/>
            <person name="Horton D.L."/>
            <person name="Alikhan N.F."/>
            <person name="Baker D."/>
            <person name="Gharbi K."/>
            <person name="Hall N."/>
            <person name="Watson M."/>
            <person name="Adriaenssens E.M."/>
            <person name="Foster-Nyarko E."/>
            <person name="Jarju S."/>
            <person name="Secka A."/>
            <person name="Antonio M."/>
            <person name="Oren A."/>
            <person name="Chaudhuri R.R."/>
            <person name="La Ragione R."/>
            <person name="Hildebrand F."/>
            <person name="Pallen M.J."/>
        </authorList>
    </citation>
    <scope>NUCLEOTIDE SEQUENCE</scope>
    <source>
        <strain evidence="14">ChiSxjej2B14-8506</strain>
    </source>
</reference>
<feature type="transmembrane region" description="Helical" evidence="10">
    <location>
        <begin position="18"/>
        <end position="36"/>
    </location>
</feature>
<evidence type="ECO:0000256" key="10">
    <source>
        <dbReference type="HAMAP-Rule" id="MF_01465"/>
    </source>
</evidence>
<feature type="transmembrane region" description="Helical" evidence="10">
    <location>
        <begin position="173"/>
        <end position="197"/>
    </location>
</feature>
<evidence type="ECO:0000256" key="3">
    <source>
        <dbReference type="ARBA" id="ARBA00022448"/>
    </source>
</evidence>
<feature type="transmembrane region" description="Helical" evidence="10">
    <location>
        <begin position="203"/>
        <end position="223"/>
    </location>
</feature>
<keyword evidence="5 10" id="KW-0653">Protein transport</keyword>
<accession>A0A9D1LRD7</accession>
<gene>
    <name evidence="10 14" type="primary">secY</name>
    <name evidence="14" type="ORF">IAC59_05370</name>
</gene>
<feature type="transmembrane region" description="Helical" evidence="10">
    <location>
        <begin position="140"/>
        <end position="161"/>
    </location>
</feature>
<dbReference type="GO" id="GO:0005886">
    <property type="term" value="C:plasma membrane"/>
    <property type="evidence" value="ECO:0007669"/>
    <property type="project" value="UniProtKB-SubCell"/>
</dbReference>
<dbReference type="FunFam" id="1.10.3370.10:FF:000001">
    <property type="entry name" value="Preprotein translocase subunit SecY"/>
    <property type="match status" value="1"/>
</dbReference>
<feature type="transmembrane region" description="Helical" evidence="10">
    <location>
        <begin position="357"/>
        <end position="377"/>
    </location>
</feature>
<dbReference type="Proteomes" id="UP000824123">
    <property type="component" value="Unassembled WGS sequence"/>
</dbReference>
<dbReference type="GO" id="GO:0065002">
    <property type="term" value="P:intracellular protein transmembrane transport"/>
    <property type="evidence" value="ECO:0007669"/>
    <property type="project" value="UniProtKB-UniRule"/>
</dbReference>
<feature type="transmembrane region" description="Helical" evidence="10">
    <location>
        <begin position="296"/>
        <end position="319"/>
    </location>
</feature>
<evidence type="ECO:0000256" key="2">
    <source>
        <dbReference type="ARBA" id="ARBA00005751"/>
    </source>
</evidence>
<comment type="subcellular location">
    <subcellularLocation>
        <location evidence="10">Cell membrane</location>
        <topology evidence="10">Multi-pass membrane protein</topology>
    </subcellularLocation>
    <subcellularLocation>
        <location evidence="1 12">Membrane</location>
        <topology evidence="1 12">Multi-pass membrane protein</topology>
    </subcellularLocation>
</comment>
<organism evidence="14 15">
    <name type="scientific">Candidatus Fimadaptatus faecigallinarum</name>
    <dbReference type="NCBI Taxonomy" id="2840814"/>
    <lineage>
        <taxon>Bacteria</taxon>
        <taxon>Bacillati</taxon>
        <taxon>Bacillota</taxon>
        <taxon>Clostridia</taxon>
        <taxon>Eubacteriales</taxon>
        <taxon>Candidatus Fimadaptatus</taxon>
    </lineage>
</organism>
<comment type="subunit">
    <text evidence="10">Component of the Sec protein translocase complex. Heterotrimer consisting of SecY, SecE and SecG subunits. The heterotrimers can form oligomers, although 1 heterotrimer is thought to be able to translocate proteins. Interacts with the ribosome. Interacts with SecDF, and other proteins may be involved. Interacts with SecA.</text>
</comment>
<comment type="caution">
    <text evidence="14">The sequence shown here is derived from an EMBL/GenBank/DDBJ whole genome shotgun (WGS) entry which is preliminary data.</text>
</comment>
<keyword evidence="4 10" id="KW-0812">Transmembrane</keyword>
<keyword evidence="7 10" id="KW-0811">Translocation</keyword>
<keyword evidence="6 10" id="KW-1133">Transmembrane helix</keyword>
<dbReference type="InterPro" id="IPR023201">
    <property type="entry name" value="SecY_dom_sf"/>
</dbReference>
<dbReference type="PIRSF" id="PIRSF004557">
    <property type="entry name" value="SecY"/>
    <property type="match status" value="1"/>
</dbReference>